<dbReference type="PANTHER" id="PTHR34389:SF2">
    <property type="entry name" value="L-RHAMNOSE MUTAROTASE"/>
    <property type="match status" value="1"/>
</dbReference>
<reference evidence="1 2" key="1">
    <citation type="submission" date="2015-09" db="EMBL/GenBank/DDBJ databases">
        <authorList>
            <consortium name="Pathogen Informatics"/>
        </authorList>
    </citation>
    <scope>NUCLEOTIDE SEQUENCE [LARGE SCALE GENOMIC DNA]</scope>
    <source>
        <strain evidence="1 2">2789STDY5834876</strain>
    </source>
</reference>
<dbReference type="EMBL" id="CYZU01000004">
    <property type="protein sequence ID" value="CUN85984.1"/>
    <property type="molecule type" value="Genomic_DNA"/>
</dbReference>
<dbReference type="Gene3D" id="3.30.70.100">
    <property type="match status" value="1"/>
</dbReference>
<accession>A0A174AC53</accession>
<dbReference type="Pfam" id="PF05336">
    <property type="entry name" value="rhaM"/>
    <property type="match status" value="1"/>
</dbReference>
<name>A0A174AC53_9FIRM</name>
<dbReference type="AlphaFoldDB" id="A0A174AC53"/>
<evidence type="ECO:0000313" key="1">
    <source>
        <dbReference type="EMBL" id="CUN85984.1"/>
    </source>
</evidence>
<dbReference type="PANTHER" id="PTHR34389">
    <property type="entry name" value="L-RHAMNOSE MUTAROTASE"/>
    <property type="match status" value="1"/>
</dbReference>
<proteinExistence type="predicted"/>
<sequence length="115" mass="14003">MSRKVFGQIGRLKKDKIQEYRKLHMDDVHTPHWEGVLRMIHDCNIRNYRIFIKDDLVFGYFEYVGHDYEADMAKMEADEVTRQWWKLTRPCFTEYSASSKEAFYEDMDQIFDFAE</sequence>
<organism evidence="1 2">
    <name type="scientific">Faecalicatena contorta</name>
    <dbReference type="NCBI Taxonomy" id="39482"/>
    <lineage>
        <taxon>Bacteria</taxon>
        <taxon>Bacillati</taxon>
        <taxon>Bacillota</taxon>
        <taxon>Clostridia</taxon>
        <taxon>Lachnospirales</taxon>
        <taxon>Lachnospiraceae</taxon>
        <taxon>Faecalicatena</taxon>
    </lineage>
</organism>
<dbReference type="SUPFAM" id="SSF54909">
    <property type="entry name" value="Dimeric alpha+beta barrel"/>
    <property type="match status" value="1"/>
</dbReference>
<dbReference type="GO" id="GO:0016857">
    <property type="term" value="F:racemase and epimerase activity, acting on carbohydrates and derivatives"/>
    <property type="evidence" value="ECO:0007669"/>
    <property type="project" value="InterPro"/>
</dbReference>
<dbReference type="STRING" id="39482.ERS852491_00679"/>
<dbReference type="InterPro" id="IPR008000">
    <property type="entry name" value="Rham/fucose_mutarotase"/>
</dbReference>
<dbReference type="OrthoDB" id="9799608at2"/>
<dbReference type="InterPro" id="IPR011008">
    <property type="entry name" value="Dimeric_a/b-barrel"/>
</dbReference>
<gene>
    <name evidence="1" type="ORF">ERS852491_00679</name>
</gene>
<protein>
    <submittedName>
        <fullName evidence="1">Uncharacterized conserved protein</fullName>
    </submittedName>
</protein>
<dbReference type="RefSeq" id="WP_050639276.1">
    <property type="nucleotide sequence ID" value="NZ_CABKUE010000006.1"/>
</dbReference>
<evidence type="ECO:0000313" key="2">
    <source>
        <dbReference type="Proteomes" id="UP000095544"/>
    </source>
</evidence>
<dbReference type="Proteomes" id="UP000095544">
    <property type="component" value="Unassembled WGS sequence"/>
</dbReference>